<dbReference type="RefSeq" id="WP_339391773.1">
    <property type="nucleotide sequence ID" value="NZ_BAAAAF010000002.1"/>
</dbReference>
<dbReference type="CDD" id="cd00609">
    <property type="entry name" value="AAT_like"/>
    <property type="match status" value="1"/>
</dbReference>
<name>A0ABP3C562_9MICO</name>
<evidence type="ECO:0000313" key="8">
    <source>
        <dbReference type="Proteomes" id="UP001498238"/>
    </source>
</evidence>
<evidence type="ECO:0000256" key="3">
    <source>
        <dbReference type="ARBA" id="ARBA00023015"/>
    </source>
</evidence>
<evidence type="ECO:0000256" key="4">
    <source>
        <dbReference type="ARBA" id="ARBA00023125"/>
    </source>
</evidence>
<dbReference type="InterPro" id="IPR036390">
    <property type="entry name" value="WH_DNA-bd_sf"/>
</dbReference>
<dbReference type="Pfam" id="PF00155">
    <property type="entry name" value="Aminotran_1_2"/>
    <property type="match status" value="1"/>
</dbReference>
<proteinExistence type="inferred from homology"/>
<dbReference type="PROSITE" id="PS50949">
    <property type="entry name" value="HTH_GNTR"/>
    <property type="match status" value="1"/>
</dbReference>
<comment type="similarity">
    <text evidence="1">In the C-terminal section; belongs to the class-I pyridoxal-phosphate-dependent aminotransferase family.</text>
</comment>
<dbReference type="SUPFAM" id="SSF46785">
    <property type="entry name" value="Winged helix' DNA-binding domain"/>
    <property type="match status" value="1"/>
</dbReference>
<keyword evidence="4" id="KW-0238">DNA-binding</keyword>
<evidence type="ECO:0000313" key="7">
    <source>
        <dbReference type="EMBL" id="GAA0034806.1"/>
    </source>
</evidence>
<evidence type="ECO:0000256" key="2">
    <source>
        <dbReference type="ARBA" id="ARBA00022898"/>
    </source>
</evidence>
<dbReference type="Proteomes" id="UP001498238">
    <property type="component" value="Unassembled WGS sequence"/>
</dbReference>
<keyword evidence="2" id="KW-0663">Pyridoxal phosphate</keyword>
<dbReference type="SUPFAM" id="SSF53383">
    <property type="entry name" value="PLP-dependent transferases"/>
    <property type="match status" value="1"/>
</dbReference>
<dbReference type="InterPro" id="IPR015421">
    <property type="entry name" value="PyrdxlP-dep_Trfase_major"/>
</dbReference>
<keyword evidence="5" id="KW-0804">Transcription</keyword>
<dbReference type="Pfam" id="PF00392">
    <property type="entry name" value="GntR"/>
    <property type="match status" value="1"/>
</dbReference>
<sequence>MTTAMSARRLAALIGTGPWQPPAYESLAATIARAITDGRIPVGVRLPSERELAAALGLSRTTSTRAYSRLRELGYVRTRRGSGSLVELPQVPGGRIDHLLAPAGPQPGGIDLTCTATLAPFGVLDAYDRALSKLHAYLPGTGYYPSGIPQLREIIAERYTRRGLRTHPDEILITSGALGGAAIGIRALLGGSGGVLVESPSYPNAIATIAAAGARIVPYPLEVTEAGHHWDVPAMGQSMRDGRVRAAYLIPDFHNPTGALMPDAQRAELAEELARSQVVPVIDESLVELGLDGTEPQTPLGAFVPDAITVGSTSKIFWGGLRIGWMRVPGRRMDEAAGVRLTLDLGAPVLEQLVAIELMDDQDAILDQMRTRLTAARDRLVRDIRQALPSWHITVPAGGMALWVRLPEERSGALVTAALAHGLTLASGPNFAPVGGLDRWVRVPYTVAEADLAQVAPRLAAAWEDAQRMPEPLPGDRTRIVA</sequence>
<feature type="domain" description="HTH gntR-type" evidence="6">
    <location>
        <begin position="21"/>
        <end position="89"/>
    </location>
</feature>
<dbReference type="CDD" id="cd07377">
    <property type="entry name" value="WHTH_GntR"/>
    <property type="match status" value="1"/>
</dbReference>
<dbReference type="InterPro" id="IPR000524">
    <property type="entry name" value="Tscrpt_reg_HTH_GntR"/>
</dbReference>
<dbReference type="GO" id="GO:0008483">
    <property type="term" value="F:transaminase activity"/>
    <property type="evidence" value="ECO:0007669"/>
    <property type="project" value="UniProtKB-KW"/>
</dbReference>
<dbReference type="SMART" id="SM00345">
    <property type="entry name" value="HTH_GNTR"/>
    <property type="match status" value="1"/>
</dbReference>
<reference evidence="7 8" key="1">
    <citation type="submission" date="2024-01" db="EMBL/GenBank/DDBJ databases">
        <title>Characterization of antibiotic resistant novel bacterial strains and their environmental applications.</title>
        <authorList>
            <person name="Manzoor S."/>
            <person name="Abbas S."/>
            <person name="Arshad M."/>
            <person name="Ahmed I."/>
        </authorList>
    </citation>
    <scope>NUCLEOTIDE SEQUENCE [LARGE SCALE GENOMIC DNA]</scope>
    <source>
        <strain evidence="7 8">NCCP-602</strain>
    </source>
</reference>
<accession>A0ABP3C562</accession>
<dbReference type="PANTHER" id="PTHR46577:SF1">
    <property type="entry name" value="HTH-TYPE TRANSCRIPTIONAL REGULATORY PROTEIN GABR"/>
    <property type="match status" value="1"/>
</dbReference>
<dbReference type="InterPro" id="IPR051446">
    <property type="entry name" value="HTH_trans_reg/aminotransferase"/>
</dbReference>
<dbReference type="InterPro" id="IPR015424">
    <property type="entry name" value="PyrdxlP-dep_Trfase"/>
</dbReference>
<keyword evidence="3" id="KW-0805">Transcription regulation</keyword>
<evidence type="ECO:0000259" key="6">
    <source>
        <dbReference type="PROSITE" id="PS50949"/>
    </source>
</evidence>
<organism evidence="7 8">
    <name type="scientific">Brevibacterium metallidurans</name>
    <dbReference type="NCBI Taxonomy" id="1482676"/>
    <lineage>
        <taxon>Bacteria</taxon>
        <taxon>Bacillati</taxon>
        <taxon>Actinomycetota</taxon>
        <taxon>Actinomycetes</taxon>
        <taxon>Micrococcales</taxon>
        <taxon>Brevibacteriaceae</taxon>
        <taxon>Brevibacterium</taxon>
    </lineage>
</organism>
<dbReference type="EMBL" id="BAAAAF010000002">
    <property type="protein sequence ID" value="GAA0034806.1"/>
    <property type="molecule type" value="Genomic_DNA"/>
</dbReference>
<evidence type="ECO:0000256" key="1">
    <source>
        <dbReference type="ARBA" id="ARBA00005384"/>
    </source>
</evidence>
<keyword evidence="7" id="KW-0032">Aminotransferase</keyword>
<keyword evidence="8" id="KW-1185">Reference proteome</keyword>
<gene>
    <name evidence="7" type="ORF">NCCP602_07670</name>
</gene>
<dbReference type="InterPro" id="IPR036388">
    <property type="entry name" value="WH-like_DNA-bd_sf"/>
</dbReference>
<dbReference type="PRINTS" id="PR00035">
    <property type="entry name" value="HTHGNTR"/>
</dbReference>
<dbReference type="PANTHER" id="PTHR46577">
    <property type="entry name" value="HTH-TYPE TRANSCRIPTIONAL REGULATORY PROTEIN GABR"/>
    <property type="match status" value="1"/>
</dbReference>
<comment type="caution">
    <text evidence="7">The sequence shown here is derived from an EMBL/GenBank/DDBJ whole genome shotgun (WGS) entry which is preliminary data.</text>
</comment>
<protein>
    <submittedName>
        <fullName evidence="7">PLP-dependent aminotransferase family protein</fullName>
    </submittedName>
</protein>
<dbReference type="Gene3D" id="1.10.10.10">
    <property type="entry name" value="Winged helix-like DNA-binding domain superfamily/Winged helix DNA-binding domain"/>
    <property type="match status" value="1"/>
</dbReference>
<evidence type="ECO:0000256" key="5">
    <source>
        <dbReference type="ARBA" id="ARBA00023163"/>
    </source>
</evidence>
<keyword evidence="7" id="KW-0808">Transferase</keyword>
<dbReference type="InterPro" id="IPR004839">
    <property type="entry name" value="Aminotransferase_I/II_large"/>
</dbReference>
<dbReference type="Gene3D" id="3.40.640.10">
    <property type="entry name" value="Type I PLP-dependent aspartate aminotransferase-like (Major domain)"/>
    <property type="match status" value="1"/>
</dbReference>